<dbReference type="Pfam" id="PF08245">
    <property type="entry name" value="Mur_ligase_M"/>
    <property type="match status" value="1"/>
</dbReference>
<dbReference type="AlphaFoldDB" id="I9AZ26"/>
<dbReference type="SUPFAM" id="SSF53623">
    <property type="entry name" value="MurD-like peptide ligases, catalytic domain"/>
    <property type="match status" value="1"/>
</dbReference>
<feature type="domain" description="Mur ligase C-terminal" evidence="19">
    <location>
        <begin position="314"/>
        <end position="428"/>
    </location>
</feature>
<evidence type="ECO:0000313" key="21">
    <source>
        <dbReference type="EMBL" id="EIW18152.1"/>
    </source>
</evidence>
<sequence>MHFKGKKILVLGAGISGISVACVLQNRGAQVTLSDSKSAELLKNKDLSAIHQCGVTLALGQQGEELLQDIDYIVLSPGISIEIPLVKIAKAKNITVMSEIEVAYQLCTAPIVAITGTNGKTTTTTLIGEMVKTTDRNVVVGGNIGLALSQEVAEVGENGIVVAEISSFQLEGSIHFRPRVAAILNITPDHLDRHHSLENYIAMKERIFANQTKDDYIVLNYDDIIVREMANKVPSKVFFFSRKVELDSGIFVKDGMIIIRWQEKTYIVCPISKIQLRGGHNIENVLAACGVAFFAGVTLISMVQTLFNFTGVEHRIEKVTVVNGVPYYNDSKATNPESSIKALEAFEEPIILIAGGRDKNTDLTAFMKLIKEKVEHLILLGEAQERFEAAAFQHDVSQIHNVNSLSEAVQLAYHLAKEPQVVLLSPACASYDMFTSYEERGKVFKRLVYEL</sequence>
<dbReference type="Pfam" id="PF02875">
    <property type="entry name" value="Mur_ligase_C"/>
    <property type="match status" value="1"/>
</dbReference>
<dbReference type="Gene3D" id="3.40.50.720">
    <property type="entry name" value="NAD(P)-binding Rossmann-like Domain"/>
    <property type="match status" value="1"/>
</dbReference>
<evidence type="ECO:0000256" key="11">
    <source>
        <dbReference type="ARBA" id="ARBA00022960"/>
    </source>
</evidence>
<dbReference type="PANTHER" id="PTHR43692:SF1">
    <property type="entry name" value="UDP-N-ACETYLMURAMOYLALANINE--D-GLUTAMATE LIGASE"/>
    <property type="match status" value="1"/>
</dbReference>
<keyword evidence="13 17" id="KW-0961">Cell wall biogenesis/degradation</keyword>
<dbReference type="UniPathway" id="UPA00219"/>
<dbReference type="InterPro" id="IPR005762">
    <property type="entry name" value="MurD"/>
</dbReference>
<comment type="subcellular location">
    <subcellularLocation>
        <location evidence="2 17 18">Cytoplasm</location>
    </subcellularLocation>
</comment>
<evidence type="ECO:0000256" key="12">
    <source>
        <dbReference type="ARBA" id="ARBA00022984"/>
    </source>
</evidence>
<gene>
    <name evidence="17" type="primary">murD</name>
    <name evidence="21" type="ORF">FB4_3626</name>
</gene>
<evidence type="ECO:0000313" key="22">
    <source>
        <dbReference type="Proteomes" id="UP000004324"/>
    </source>
</evidence>
<comment type="caution">
    <text evidence="21">The sequence shown here is derived from an EMBL/GenBank/DDBJ whole genome shotgun (WGS) entry which is preliminary data.</text>
</comment>
<dbReference type="PATRIC" id="fig|1149862.3.peg.2589"/>
<organism evidence="21 22">
    <name type="scientific">Pelosinus fermentans B4</name>
    <dbReference type="NCBI Taxonomy" id="1149862"/>
    <lineage>
        <taxon>Bacteria</taxon>
        <taxon>Bacillati</taxon>
        <taxon>Bacillota</taxon>
        <taxon>Negativicutes</taxon>
        <taxon>Selenomonadales</taxon>
        <taxon>Sporomusaceae</taxon>
        <taxon>Pelosinus</taxon>
    </lineage>
</organism>
<keyword evidence="7 17" id="KW-0963">Cytoplasm</keyword>
<dbReference type="Proteomes" id="UP000004324">
    <property type="component" value="Unassembled WGS sequence"/>
</dbReference>
<dbReference type="EMBL" id="AKVJ01000028">
    <property type="protein sequence ID" value="EIW18152.1"/>
    <property type="molecule type" value="Genomic_DNA"/>
</dbReference>
<reference evidence="21 22" key="1">
    <citation type="journal article" date="2012" name="J. Bacteriol.">
        <title>Draft Genome Sequences for Two Metal-Reducing Pelosinus fermentans Strains Isolated from a Cr(VI)-Contaminated Site and for Type Strain R7.</title>
        <authorList>
            <person name="Brown S.D."/>
            <person name="Podar M."/>
            <person name="Klingeman D.M."/>
            <person name="Johnson C.M."/>
            <person name="Yang Z.K."/>
            <person name="Utturkar S.M."/>
            <person name="Land M.L."/>
            <person name="Mosher J.J."/>
            <person name="Hurt R.A.Jr."/>
            <person name="Phelps T.J."/>
            <person name="Palumbo A.V."/>
            <person name="Arkin A.P."/>
            <person name="Hazen T.C."/>
            <person name="Elias D.A."/>
        </authorList>
    </citation>
    <scope>NUCLEOTIDE SEQUENCE [LARGE SCALE GENOMIC DNA]</scope>
    <source>
        <strain evidence="21 22">B4</strain>
    </source>
</reference>
<evidence type="ECO:0000256" key="1">
    <source>
        <dbReference type="ARBA" id="ARBA00002734"/>
    </source>
</evidence>
<dbReference type="GO" id="GO:0005524">
    <property type="term" value="F:ATP binding"/>
    <property type="evidence" value="ECO:0007669"/>
    <property type="project" value="UniProtKB-UniRule"/>
</dbReference>
<keyword evidence="17 18" id="KW-0132">Cell division</keyword>
<dbReference type="RefSeq" id="WP_007934757.1">
    <property type="nucleotide sequence ID" value="NZ_AKVJ01000028.1"/>
</dbReference>
<comment type="catalytic activity">
    <reaction evidence="16 17 18">
        <text>UDP-N-acetyl-alpha-D-muramoyl-L-alanine + D-glutamate + ATP = UDP-N-acetyl-alpha-D-muramoyl-L-alanyl-D-glutamate + ADP + phosphate + H(+)</text>
        <dbReference type="Rhea" id="RHEA:16429"/>
        <dbReference type="ChEBI" id="CHEBI:15378"/>
        <dbReference type="ChEBI" id="CHEBI:29986"/>
        <dbReference type="ChEBI" id="CHEBI:30616"/>
        <dbReference type="ChEBI" id="CHEBI:43474"/>
        <dbReference type="ChEBI" id="CHEBI:83898"/>
        <dbReference type="ChEBI" id="CHEBI:83900"/>
        <dbReference type="ChEBI" id="CHEBI:456216"/>
        <dbReference type="EC" id="6.3.2.9"/>
    </reaction>
</comment>
<comment type="function">
    <text evidence="1 17 18">Cell wall formation. Catalyzes the addition of glutamate to the nucleotide precursor UDP-N-acetylmuramoyl-L-alanine (UMA).</text>
</comment>
<dbReference type="SUPFAM" id="SSF51984">
    <property type="entry name" value="MurCD N-terminal domain"/>
    <property type="match status" value="1"/>
</dbReference>
<evidence type="ECO:0000256" key="3">
    <source>
        <dbReference type="ARBA" id="ARBA00004752"/>
    </source>
</evidence>
<dbReference type="InterPro" id="IPR013221">
    <property type="entry name" value="Mur_ligase_cen"/>
</dbReference>
<dbReference type="InterPro" id="IPR036615">
    <property type="entry name" value="Mur_ligase_C_dom_sf"/>
</dbReference>
<evidence type="ECO:0000256" key="15">
    <source>
        <dbReference type="ARBA" id="ARBA00032324"/>
    </source>
</evidence>
<evidence type="ECO:0000256" key="7">
    <source>
        <dbReference type="ARBA" id="ARBA00022490"/>
    </source>
</evidence>
<dbReference type="Pfam" id="PF21799">
    <property type="entry name" value="MurD-like_N"/>
    <property type="match status" value="1"/>
</dbReference>
<dbReference type="Gene3D" id="3.90.190.20">
    <property type="entry name" value="Mur ligase, C-terminal domain"/>
    <property type="match status" value="1"/>
</dbReference>
<evidence type="ECO:0000256" key="2">
    <source>
        <dbReference type="ARBA" id="ARBA00004496"/>
    </source>
</evidence>
<evidence type="ECO:0000256" key="8">
    <source>
        <dbReference type="ARBA" id="ARBA00022598"/>
    </source>
</evidence>
<dbReference type="HAMAP" id="MF_00639">
    <property type="entry name" value="MurD"/>
    <property type="match status" value="1"/>
</dbReference>
<dbReference type="PANTHER" id="PTHR43692">
    <property type="entry name" value="UDP-N-ACETYLMURAMOYLALANINE--D-GLUTAMATE LIGASE"/>
    <property type="match status" value="1"/>
</dbReference>
<keyword evidence="17 18" id="KW-0131">Cell cycle</keyword>
<evidence type="ECO:0000256" key="9">
    <source>
        <dbReference type="ARBA" id="ARBA00022741"/>
    </source>
</evidence>
<keyword evidence="22" id="KW-1185">Reference proteome</keyword>
<evidence type="ECO:0000256" key="5">
    <source>
        <dbReference type="ARBA" id="ARBA00012212"/>
    </source>
</evidence>
<dbReference type="GO" id="GO:0008360">
    <property type="term" value="P:regulation of cell shape"/>
    <property type="evidence" value="ECO:0007669"/>
    <property type="project" value="UniProtKB-KW"/>
</dbReference>
<comment type="pathway">
    <text evidence="3 17 18">Cell wall biogenesis; peptidoglycan biosynthesis.</text>
</comment>
<evidence type="ECO:0000256" key="14">
    <source>
        <dbReference type="ARBA" id="ARBA00030398"/>
    </source>
</evidence>
<comment type="similarity">
    <text evidence="4 17">Belongs to the MurCDEF family.</text>
</comment>
<dbReference type="InterPro" id="IPR036565">
    <property type="entry name" value="Mur-like_cat_sf"/>
</dbReference>
<feature type="binding site" evidence="17">
    <location>
        <begin position="116"/>
        <end position="122"/>
    </location>
    <ligand>
        <name>ATP</name>
        <dbReference type="ChEBI" id="CHEBI:30616"/>
    </ligand>
</feature>
<feature type="domain" description="Mur ligase central" evidence="20">
    <location>
        <begin position="114"/>
        <end position="292"/>
    </location>
</feature>
<keyword evidence="8 17" id="KW-0436">Ligase</keyword>
<name>I9AZ26_9FIRM</name>
<evidence type="ECO:0000256" key="4">
    <source>
        <dbReference type="ARBA" id="ARBA00010416"/>
    </source>
</evidence>
<keyword evidence="12 17" id="KW-0573">Peptidoglycan synthesis</keyword>
<evidence type="ECO:0000256" key="6">
    <source>
        <dbReference type="ARBA" id="ARBA00015655"/>
    </source>
</evidence>
<dbReference type="SUPFAM" id="SSF53244">
    <property type="entry name" value="MurD-like peptide ligases, peptide-binding domain"/>
    <property type="match status" value="1"/>
</dbReference>
<accession>I9AZ26</accession>
<dbReference type="PROSITE" id="PS51257">
    <property type="entry name" value="PROKAR_LIPOPROTEIN"/>
    <property type="match status" value="1"/>
</dbReference>
<dbReference type="Gene3D" id="3.40.1190.10">
    <property type="entry name" value="Mur-like, catalytic domain"/>
    <property type="match status" value="1"/>
</dbReference>
<protein>
    <recommendedName>
        <fullName evidence="6 17">UDP-N-acetylmuramoylalanine--D-glutamate ligase</fullName>
        <ecNumber evidence="5 17">6.3.2.9</ecNumber>
    </recommendedName>
    <alternativeName>
        <fullName evidence="15 17">D-glutamic acid-adding enzyme</fullName>
    </alternativeName>
    <alternativeName>
        <fullName evidence="14 17">UDP-N-acetylmuramoyl-L-alanyl-D-glutamate synthetase</fullName>
    </alternativeName>
</protein>
<keyword evidence="9 17" id="KW-0547">Nucleotide-binding</keyword>
<keyword evidence="11 17" id="KW-0133">Cell shape</keyword>
<dbReference type="GO" id="GO:0051301">
    <property type="term" value="P:cell division"/>
    <property type="evidence" value="ECO:0007669"/>
    <property type="project" value="UniProtKB-KW"/>
</dbReference>
<dbReference type="GO" id="GO:0071555">
    <property type="term" value="P:cell wall organization"/>
    <property type="evidence" value="ECO:0007669"/>
    <property type="project" value="UniProtKB-KW"/>
</dbReference>
<evidence type="ECO:0000256" key="13">
    <source>
        <dbReference type="ARBA" id="ARBA00023316"/>
    </source>
</evidence>
<keyword evidence="10 17" id="KW-0067">ATP-binding</keyword>
<dbReference type="EC" id="6.3.2.9" evidence="5 17"/>
<evidence type="ECO:0000256" key="16">
    <source>
        <dbReference type="ARBA" id="ARBA00047632"/>
    </source>
</evidence>
<evidence type="ECO:0000256" key="18">
    <source>
        <dbReference type="RuleBase" id="RU003664"/>
    </source>
</evidence>
<evidence type="ECO:0000259" key="19">
    <source>
        <dbReference type="Pfam" id="PF02875"/>
    </source>
</evidence>
<dbReference type="GO" id="GO:0008764">
    <property type="term" value="F:UDP-N-acetylmuramoylalanine-D-glutamate ligase activity"/>
    <property type="evidence" value="ECO:0007669"/>
    <property type="project" value="UniProtKB-UniRule"/>
</dbReference>
<evidence type="ECO:0000256" key="17">
    <source>
        <dbReference type="HAMAP-Rule" id="MF_00639"/>
    </source>
</evidence>
<evidence type="ECO:0000256" key="10">
    <source>
        <dbReference type="ARBA" id="ARBA00022840"/>
    </source>
</evidence>
<dbReference type="InterPro" id="IPR004101">
    <property type="entry name" value="Mur_ligase_C"/>
</dbReference>
<proteinExistence type="inferred from homology"/>
<dbReference type="GO" id="GO:0009252">
    <property type="term" value="P:peptidoglycan biosynthetic process"/>
    <property type="evidence" value="ECO:0007669"/>
    <property type="project" value="UniProtKB-UniRule"/>
</dbReference>
<dbReference type="NCBIfam" id="TIGR01087">
    <property type="entry name" value="murD"/>
    <property type="match status" value="1"/>
</dbReference>
<dbReference type="GO" id="GO:0005737">
    <property type="term" value="C:cytoplasm"/>
    <property type="evidence" value="ECO:0007669"/>
    <property type="project" value="UniProtKB-SubCell"/>
</dbReference>
<evidence type="ECO:0000259" key="20">
    <source>
        <dbReference type="Pfam" id="PF08245"/>
    </source>
</evidence>
<dbReference type="OrthoDB" id="9809796at2"/>